<reference evidence="1 2" key="1">
    <citation type="submission" date="2021-01" db="EMBL/GenBank/DDBJ databases">
        <title>Complete genome sequence of Erwinia rhapontici MAFF 311153.</title>
        <authorList>
            <person name="Morohoshi T."/>
            <person name="Someya N."/>
        </authorList>
    </citation>
    <scope>NUCLEOTIDE SEQUENCE [LARGE SCALE GENOMIC DNA]</scope>
    <source>
        <strain evidence="1 2">MAFF 311153</strain>
    </source>
</reference>
<sequence>MNSINWPQGYIPGFSDNFASNEMVITGVSVAALWDKLTDTAAWPDYYSNASDIHFHDGTGPRLTDGARFRFTTFGFLVEAEVNEFEPPLAGSAGRIAWHGWCGDDSESRLDVHHAWLIEALPGGRVRLLTQETQNGKPARDLASARPNPMINGHQAWLDGMIAAARTAQQ</sequence>
<proteinExistence type="predicted"/>
<dbReference type="RefSeq" id="WP_133841577.1">
    <property type="nucleotide sequence ID" value="NZ_AP024329.1"/>
</dbReference>
<evidence type="ECO:0000313" key="2">
    <source>
        <dbReference type="Proteomes" id="UP000677515"/>
    </source>
</evidence>
<dbReference type="Gene3D" id="3.30.530.20">
    <property type="match status" value="1"/>
</dbReference>
<dbReference type="SUPFAM" id="SSF55961">
    <property type="entry name" value="Bet v1-like"/>
    <property type="match status" value="1"/>
</dbReference>
<dbReference type="Proteomes" id="UP000677515">
    <property type="component" value="Chromosome"/>
</dbReference>
<evidence type="ECO:0000313" key="1">
    <source>
        <dbReference type="EMBL" id="BCQ35654.1"/>
    </source>
</evidence>
<name>A0ABM7N2C6_ERWRD</name>
<organism evidence="1 2">
    <name type="scientific">Erwinia rhapontici</name>
    <name type="common">Pectobacterium rhapontici</name>
    <dbReference type="NCBI Taxonomy" id="55212"/>
    <lineage>
        <taxon>Bacteria</taxon>
        <taxon>Pseudomonadati</taxon>
        <taxon>Pseudomonadota</taxon>
        <taxon>Gammaproteobacteria</taxon>
        <taxon>Enterobacterales</taxon>
        <taxon>Erwiniaceae</taxon>
        <taxon>Erwinia</taxon>
    </lineage>
</organism>
<protein>
    <submittedName>
        <fullName evidence="1">Polyketide cyclase</fullName>
    </submittedName>
</protein>
<dbReference type="EMBL" id="AP024329">
    <property type="protein sequence ID" value="BCQ35654.1"/>
    <property type="molecule type" value="Genomic_DNA"/>
</dbReference>
<keyword evidence="2" id="KW-1185">Reference proteome</keyword>
<dbReference type="InterPro" id="IPR023393">
    <property type="entry name" value="START-like_dom_sf"/>
</dbReference>
<gene>
    <name evidence="1" type="ORF">ERHA53_29970</name>
</gene>
<accession>A0ABM7N2C6</accession>